<sequence length="492" mass="52717">MPDTVRTTARENPGPPAAGGPGGRTRVQLFEVSTLYGAATLAAALDAGLFGPRSGVLRVLLVSNNAEIPETASRLDGMRGWHRLAARFDRVVDWNDTIRPHHPSTWNPAGGDAPLWERMLRASWELGDGPIDLVVESVHVSPARALATVFADASVHVYADGLMSYGPTREKLPQTTACRIQRLLHLDLVPGLKPLLLTEYGVPAELVPNDVFRAVLDELDDASPADGDGDGLTGPDGEGAPTAVLLGQYLAALGILTVDEEEALHERMLRGAAAAGHRCVLFKPHPTAPARYSKVLDKAAADTGVRLVVLDRPMLAETVFRRCRPQLVVGCFSTAMLTASALYGVPIARVGTEPLLDRLTPYQNSNRIPLTIVDALVPALEAPEGGGADAEEPRGAVVTDSPEAVRRIEPLVRTVGYCMQADRYPGLRAEAEAWLNASFGEDTARYFKRRRLTALGLPGGLTPGLVRRLPGSDTALRAARRVKRAAARGRGR</sequence>
<keyword evidence="3" id="KW-1185">Reference proteome</keyword>
<name>A0ABW4PQZ7_9ACTN</name>
<dbReference type="EMBL" id="JBHUFU010000017">
    <property type="protein sequence ID" value="MFD1832644.1"/>
    <property type="molecule type" value="Genomic_DNA"/>
</dbReference>
<evidence type="ECO:0000313" key="2">
    <source>
        <dbReference type="EMBL" id="MFD1832644.1"/>
    </source>
</evidence>
<protein>
    <submittedName>
        <fullName evidence="2">Polysialyltransferase family glycosyltransferase</fullName>
    </submittedName>
</protein>
<evidence type="ECO:0000313" key="3">
    <source>
        <dbReference type="Proteomes" id="UP001597365"/>
    </source>
</evidence>
<dbReference type="InterPro" id="IPR010866">
    <property type="entry name" value="A-2_8-polyST"/>
</dbReference>
<dbReference type="Pfam" id="PF07388">
    <property type="entry name" value="A-2_8-polyST"/>
    <property type="match status" value="1"/>
</dbReference>
<accession>A0ABW4PQZ7</accession>
<organism evidence="2 3">
    <name type="scientific">Streptomyces desertarenae</name>
    <dbReference type="NCBI Taxonomy" id="2666184"/>
    <lineage>
        <taxon>Bacteria</taxon>
        <taxon>Bacillati</taxon>
        <taxon>Actinomycetota</taxon>
        <taxon>Actinomycetes</taxon>
        <taxon>Kitasatosporales</taxon>
        <taxon>Streptomycetaceae</taxon>
        <taxon>Streptomyces</taxon>
    </lineage>
</organism>
<dbReference type="RefSeq" id="WP_380903744.1">
    <property type="nucleotide sequence ID" value="NZ_JBHUFU010000017.1"/>
</dbReference>
<proteinExistence type="predicted"/>
<evidence type="ECO:0000256" key="1">
    <source>
        <dbReference type="SAM" id="MobiDB-lite"/>
    </source>
</evidence>
<dbReference type="Proteomes" id="UP001597365">
    <property type="component" value="Unassembled WGS sequence"/>
</dbReference>
<reference evidence="3" key="1">
    <citation type="journal article" date="2019" name="Int. J. Syst. Evol. Microbiol.">
        <title>The Global Catalogue of Microorganisms (GCM) 10K type strain sequencing project: providing services to taxonomists for standard genome sequencing and annotation.</title>
        <authorList>
            <consortium name="The Broad Institute Genomics Platform"/>
            <consortium name="The Broad Institute Genome Sequencing Center for Infectious Disease"/>
            <person name="Wu L."/>
            <person name="Ma J."/>
        </authorList>
    </citation>
    <scope>NUCLEOTIDE SEQUENCE [LARGE SCALE GENOMIC DNA]</scope>
    <source>
        <strain evidence="3">CGMCC 4.7455</strain>
    </source>
</reference>
<feature type="region of interest" description="Disordered" evidence="1">
    <location>
        <begin position="1"/>
        <end position="24"/>
    </location>
</feature>
<comment type="caution">
    <text evidence="2">The sequence shown here is derived from an EMBL/GenBank/DDBJ whole genome shotgun (WGS) entry which is preliminary data.</text>
</comment>
<gene>
    <name evidence="2" type="ORF">ACFSJS_23800</name>
</gene>